<evidence type="ECO:0000256" key="10">
    <source>
        <dbReference type="ARBA" id="ARBA00022840"/>
    </source>
</evidence>
<dbReference type="InterPro" id="IPR019748">
    <property type="entry name" value="FERM_central"/>
</dbReference>
<evidence type="ECO:0000256" key="2">
    <source>
        <dbReference type="ARBA" id="ARBA00004496"/>
    </source>
</evidence>
<dbReference type="SUPFAM" id="SSF50729">
    <property type="entry name" value="PH domain-like"/>
    <property type="match status" value="1"/>
</dbReference>
<dbReference type="CDD" id="cd14473">
    <property type="entry name" value="FERM_B-lobe"/>
    <property type="match status" value="1"/>
</dbReference>
<evidence type="ECO:0000256" key="12">
    <source>
        <dbReference type="ARBA" id="ARBA00023137"/>
    </source>
</evidence>
<dbReference type="InterPro" id="IPR005189">
    <property type="entry name" value="Focal_adhesion_kin_target_dom"/>
</dbReference>
<evidence type="ECO:0000256" key="11">
    <source>
        <dbReference type="ARBA" id="ARBA00023136"/>
    </source>
</evidence>
<feature type="binding site" evidence="15">
    <location>
        <position position="239"/>
    </location>
    <ligand>
        <name>ATP</name>
        <dbReference type="ChEBI" id="CHEBI:30616"/>
    </ligand>
</feature>
<dbReference type="InterPro" id="IPR036137">
    <property type="entry name" value="Focal_adhe_kin_target_dom_sf"/>
</dbReference>
<keyword evidence="8 15" id="KW-0547">Nucleotide-binding</keyword>
<dbReference type="Gene3D" id="1.10.510.10">
    <property type="entry name" value="Transferase(Phosphotransferase) domain 1"/>
    <property type="match status" value="1"/>
</dbReference>
<keyword evidence="4" id="KW-1003">Cell membrane</keyword>
<dbReference type="PANTHER" id="PTHR46221">
    <property type="entry name" value="FERM AND PDZ DOMAIN-CONTAINING PROTEIN FAMILY MEMBER"/>
    <property type="match status" value="1"/>
</dbReference>
<dbReference type="GO" id="GO:0004715">
    <property type="term" value="F:non-membrane spanning protein tyrosine kinase activity"/>
    <property type="evidence" value="ECO:0007669"/>
    <property type="project" value="UniProtKB-EC"/>
</dbReference>
<keyword evidence="10 15" id="KW-0067">ATP-binding</keyword>
<dbReference type="Ensembl" id="ENSOKIT00005099390.1">
    <property type="protein sequence ID" value="ENSOKIP00005093040.1"/>
    <property type="gene ID" value="ENSOKIG00005037944.1"/>
</dbReference>
<protein>
    <recommendedName>
        <fullName evidence="3">non-specific protein-tyrosine kinase</fullName>
        <ecNumber evidence="3">2.7.10.2</ecNumber>
    </recommendedName>
</protein>
<dbReference type="Pfam" id="PF00373">
    <property type="entry name" value="FERM_M"/>
    <property type="match status" value="1"/>
</dbReference>
<dbReference type="SUPFAM" id="SSF56112">
    <property type="entry name" value="Protein kinase-like (PK-like)"/>
    <property type="match status" value="1"/>
</dbReference>
<evidence type="ECO:0000259" key="17">
    <source>
        <dbReference type="PROSITE" id="PS50011"/>
    </source>
</evidence>
<dbReference type="GO" id="GO:0007172">
    <property type="term" value="P:signal complex assembly"/>
    <property type="evidence" value="ECO:0007669"/>
    <property type="project" value="InterPro"/>
</dbReference>
<evidence type="ECO:0000256" key="3">
    <source>
        <dbReference type="ARBA" id="ARBA00011903"/>
    </source>
</evidence>
<dbReference type="Proteomes" id="UP000694557">
    <property type="component" value="Unassembled WGS sequence"/>
</dbReference>
<dbReference type="Pfam" id="PF03623">
    <property type="entry name" value="Focal_AT"/>
    <property type="match status" value="1"/>
</dbReference>
<accession>A0A8C7N0I0</accession>
<dbReference type="SUPFAM" id="SSF68993">
    <property type="entry name" value="FAT domain of focal adhesion kinase"/>
    <property type="match status" value="1"/>
</dbReference>
<sequence>MNAKGLEKKSNFEVLEKDVGLNLFFPQELIDSMKSRLLRKMIQQTFQQYATLKEDECMVSFFQTLTDFITIGEEVFPCELVVSVAAGFTDNKDALQIPDLKCTPVCLANFKQIKSIKCLSQSDNKALLNLDIDGARQPLSINVTKFAMAENMVDLIDGYCRLEHATDESFIVRPNKGKGEESGSSPRLYNGSEIYAEIDERPRSDDIVLGRILGEGFFGEVYEGMYKKSNGERLSVAVKTCKDYSPDIMEKFMSEAVIMKNLKHPHIVSLIGVIEEDPVWIVMELYQYGELGKYLEENKHKLTNITLVLFSLQICKALVYLEGINMVHRDIAVRNVLVATADCVRLGDFGLSRYIEEEEYYKASVSRLPIKWMAPESINFRRFTTASDVWMFAVCMWEILSRGQQPFFWLENRDVIIQLEQGIRLPKPDDCPPALYSLMTRCWSYNPRERPSFTELVVKISDVHQMEKEQEAERERDRKRPIKFFDTKFKFNEPPPKPSRMKPGGRFGNNIGLHVQLNEALCASSPDLVSPCEYTTVVDSRSNTVVVPMVSPRRCSMGEGEFIVEPSSKEDAQRLWQMERERMQETMRQQKQQMMEDNKWLTKEERLLWLTKEERLLVGNIPSTFTPPPPPPPRPTQAAPTAELDRSGDQVYQAVMELVKVVVQLKNDVNTLQPEQYINIVKSVGLTLRSLIHSVDDILPTLHESIRTEIEGTQKLLNNDMSELISKMRLAQQNAITSLKEECKKQMLTAAHNLAMDGKNLLDAVDQARVRGNLAKPKPGDPIVG</sequence>
<dbReference type="InterPro" id="IPR000719">
    <property type="entry name" value="Prot_kinase_dom"/>
</dbReference>
<evidence type="ECO:0000313" key="19">
    <source>
        <dbReference type="Ensembl" id="ENSOKIP00005093040.1"/>
    </source>
</evidence>
<evidence type="ECO:0000256" key="7">
    <source>
        <dbReference type="ARBA" id="ARBA00022679"/>
    </source>
</evidence>
<dbReference type="Gene3D" id="1.20.80.10">
    <property type="match status" value="1"/>
</dbReference>
<dbReference type="EC" id="2.7.10.2" evidence="3"/>
<evidence type="ECO:0000256" key="6">
    <source>
        <dbReference type="ARBA" id="ARBA00022553"/>
    </source>
</evidence>
<dbReference type="InterPro" id="IPR008266">
    <property type="entry name" value="Tyr_kinase_AS"/>
</dbReference>
<feature type="domain" description="Protein kinase" evidence="17">
    <location>
        <begin position="207"/>
        <end position="467"/>
    </location>
</feature>
<dbReference type="GO" id="GO:0005524">
    <property type="term" value="F:ATP binding"/>
    <property type="evidence" value="ECO:0007669"/>
    <property type="project" value="UniProtKB-UniRule"/>
</dbReference>
<dbReference type="PANTHER" id="PTHR46221:SF11">
    <property type="entry name" value="NON-SPECIFIC PROTEIN-TYROSINE KINASE"/>
    <property type="match status" value="1"/>
</dbReference>
<dbReference type="Pfam" id="PF07714">
    <property type="entry name" value="PK_Tyr_Ser-Thr"/>
    <property type="match status" value="1"/>
</dbReference>
<keyword evidence="5" id="KW-0963">Cytoplasm</keyword>
<keyword evidence="11" id="KW-0472">Membrane</keyword>
<dbReference type="PRINTS" id="PR00109">
    <property type="entry name" value="TYRKINASE"/>
</dbReference>
<dbReference type="PROSITE" id="PS00109">
    <property type="entry name" value="PROTEIN_KINASE_TYR"/>
    <property type="match status" value="1"/>
</dbReference>
<evidence type="ECO:0000256" key="8">
    <source>
        <dbReference type="ARBA" id="ARBA00022741"/>
    </source>
</evidence>
<dbReference type="Pfam" id="PF21477">
    <property type="entry name" value="FERM_C_FAK1"/>
    <property type="match status" value="1"/>
</dbReference>
<dbReference type="InterPro" id="IPR017441">
    <property type="entry name" value="Protein_kinase_ATP_BS"/>
</dbReference>
<dbReference type="InterPro" id="IPR011993">
    <property type="entry name" value="PH-like_dom_sf"/>
</dbReference>
<gene>
    <name evidence="19" type="primary">PTK2B</name>
    <name evidence="19" type="synonym">LOC109883186</name>
</gene>
<dbReference type="FunFam" id="3.30.200.20:FF:000194">
    <property type="entry name" value="protein-tyrosine kinase 2-beta isoform X1"/>
    <property type="match status" value="1"/>
</dbReference>
<dbReference type="Gene3D" id="2.30.29.30">
    <property type="entry name" value="Pleckstrin-homology domain (PH domain)/Phosphotyrosine-binding domain (PTB)"/>
    <property type="match status" value="1"/>
</dbReference>
<comment type="similarity">
    <text evidence="14">Belongs to the protein kinase superfamily. Tyr protein kinase family. Fes/fps subfamily.</text>
</comment>
<dbReference type="GO" id="GO:0008284">
    <property type="term" value="P:positive regulation of cell population proliferation"/>
    <property type="evidence" value="ECO:0007669"/>
    <property type="project" value="UniProtKB-ARBA"/>
</dbReference>
<reference evidence="19" key="2">
    <citation type="submission" date="2025-09" db="UniProtKB">
        <authorList>
            <consortium name="Ensembl"/>
        </authorList>
    </citation>
    <scope>IDENTIFICATION</scope>
</reference>
<evidence type="ECO:0000256" key="4">
    <source>
        <dbReference type="ARBA" id="ARBA00022475"/>
    </source>
</evidence>
<evidence type="ECO:0000256" key="13">
    <source>
        <dbReference type="ARBA" id="ARBA00051245"/>
    </source>
</evidence>
<dbReference type="InterPro" id="IPR049385">
    <property type="entry name" value="FAK1-like_FERM_C"/>
</dbReference>
<organism evidence="19 20">
    <name type="scientific">Oncorhynchus kisutch</name>
    <name type="common">Coho salmon</name>
    <name type="synonym">Salmo kisutch</name>
    <dbReference type="NCBI Taxonomy" id="8019"/>
    <lineage>
        <taxon>Eukaryota</taxon>
        <taxon>Metazoa</taxon>
        <taxon>Chordata</taxon>
        <taxon>Craniata</taxon>
        <taxon>Vertebrata</taxon>
        <taxon>Euteleostomi</taxon>
        <taxon>Actinopterygii</taxon>
        <taxon>Neopterygii</taxon>
        <taxon>Teleostei</taxon>
        <taxon>Protacanthopterygii</taxon>
        <taxon>Salmoniformes</taxon>
        <taxon>Salmonidae</taxon>
        <taxon>Salmoninae</taxon>
        <taxon>Oncorhynchus</taxon>
    </lineage>
</organism>
<name>A0A8C7N0I0_ONCKI</name>
<dbReference type="SUPFAM" id="SSF47031">
    <property type="entry name" value="Second domain of FERM"/>
    <property type="match status" value="1"/>
</dbReference>
<feature type="domain" description="FERM" evidence="18">
    <location>
        <begin position="1"/>
        <end position="167"/>
    </location>
</feature>
<dbReference type="Gene3D" id="1.20.120.330">
    <property type="entry name" value="Nucleotidyltransferases domain 2"/>
    <property type="match status" value="1"/>
</dbReference>
<dbReference type="InterPro" id="IPR011009">
    <property type="entry name" value="Kinase-like_dom_sf"/>
</dbReference>
<feature type="region of interest" description="Disordered" evidence="16">
    <location>
        <begin position="621"/>
        <end position="646"/>
    </location>
</feature>
<dbReference type="FunFam" id="1.10.510.10:FF:000027">
    <property type="entry name" value="Receptor protein-tyrosine kinase"/>
    <property type="match status" value="1"/>
</dbReference>
<dbReference type="SMART" id="SM00219">
    <property type="entry name" value="TyrKc"/>
    <property type="match status" value="1"/>
</dbReference>
<reference evidence="19" key="1">
    <citation type="submission" date="2025-08" db="UniProtKB">
        <authorList>
            <consortium name="Ensembl"/>
        </authorList>
    </citation>
    <scope>IDENTIFICATION</scope>
</reference>
<keyword evidence="9" id="KW-0418">Kinase</keyword>
<dbReference type="GO" id="GO:0007165">
    <property type="term" value="P:signal transduction"/>
    <property type="evidence" value="ECO:0007669"/>
    <property type="project" value="UniProtKB-ARBA"/>
</dbReference>
<evidence type="ECO:0000256" key="5">
    <source>
        <dbReference type="ARBA" id="ARBA00022490"/>
    </source>
</evidence>
<dbReference type="PROSITE" id="PS50011">
    <property type="entry name" value="PROTEIN_KINASE_DOM"/>
    <property type="match status" value="1"/>
</dbReference>
<dbReference type="InterPro" id="IPR020635">
    <property type="entry name" value="Tyr_kinase_cat_dom"/>
</dbReference>
<dbReference type="GO" id="GO:0005737">
    <property type="term" value="C:cytoplasm"/>
    <property type="evidence" value="ECO:0007669"/>
    <property type="project" value="UniProtKB-SubCell"/>
</dbReference>
<dbReference type="GeneTree" id="ENSGT00940000157269"/>
<keyword evidence="7" id="KW-0808">Transferase</keyword>
<dbReference type="Gene3D" id="3.30.200.20">
    <property type="entry name" value="Phosphorylase Kinase, domain 1"/>
    <property type="match status" value="1"/>
</dbReference>
<keyword evidence="6" id="KW-0597">Phosphoprotein</keyword>
<dbReference type="GO" id="GO:0005886">
    <property type="term" value="C:plasma membrane"/>
    <property type="evidence" value="ECO:0007669"/>
    <property type="project" value="UniProtKB-SubCell"/>
</dbReference>
<dbReference type="InterPro" id="IPR001245">
    <property type="entry name" value="Ser-Thr/Tyr_kinase_cat_dom"/>
</dbReference>
<dbReference type="InterPro" id="IPR014352">
    <property type="entry name" value="FERM/acyl-CoA-bd_prot_sf"/>
</dbReference>
<proteinExistence type="inferred from homology"/>
<dbReference type="FunFam" id="1.20.120.330:FF:000007">
    <property type="entry name" value="protein-tyrosine kinase 2-beta isoform X1"/>
    <property type="match status" value="1"/>
</dbReference>
<evidence type="ECO:0000256" key="14">
    <source>
        <dbReference type="ARBA" id="ARBA00061333"/>
    </source>
</evidence>
<evidence type="ECO:0000256" key="9">
    <source>
        <dbReference type="ARBA" id="ARBA00022777"/>
    </source>
</evidence>
<comment type="subcellular location">
    <subcellularLocation>
        <location evidence="1">Cell membrane</location>
        <topology evidence="1">Peripheral membrane protein</topology>
    </subcellularLocation>
    <subcellularLocation>
        <location evidence="2">Cytoplasm</location>
    </subcellularLocation>
</comment>
<dbReference type="AlphaFoldDB" id="A0A8C7N0I0"/>
<evidence type="ECO:0000313" key="20">
    <source>
        <dbReference type="Proteomes" id="UP000694557"/>
    </source>
</evidence>
<evidence type="ECO:0000259" key="18">
    <source>
        <dbReference type="PROSITE" id="PS50057"/>
    </source>
</evidence>
<dbReference type="PROSITE" id="PS50057">
    <property type="entry name" value="FERM_3"/>
    <property type="match status" value="1"/>
</dbReference>
<dbReference type="InterPro" id="IPR035963">
    <property type="entry name" value="FERM_2"/>
</dbReference>
<keyword evidence="20" id="KW-1185">Reference proteome</keyword>
<keyword evidence="12" id="KW-0829">Tyrosine-protein kinase</keyword>
<feature type="compositionally biased region" description="Pro residues" evidence="16">
    <location>
        <begin position="625"/>
        <end position="635"/>
    </location>
</feature>
<dbReference type="PROSITE" id="PS00107">
    <property type="entry name" value="PROTEIN_KINASE_ATP"/>
    <property type="match status" value="1"/>
</dbReference>
<evidence type="ECO:0000256" key="16">
    <source>
        <dbReference type="SAM" id="MobiDB-lite"/>
    </source>
</evidence>
<evidence type="ECO:0000256" key="15">
    <source>
        <dbReference type="PROSITE-ProRule" id="PRU10141"/>
    </source>
</evidence>
<comment type="catalytic activity">
    <reaction evidence="13">
        <text>L-tyrosyl-[protein] + ATP = O-phospho-L-tyrosyl-[protein] + ADP + H(+)</text>
        <dbReference type="Rhea" id="RHEA:10596"/>
        <dbReference type="Rhea" id="RHEA-COMP:10136"/>
        <dbReference type="Rhea" id="RHEA-COMP:20101"/>
        <dbReference type="ChEBI" id="CHEBI:15378"/>
        <dbReference type="ChEBI" id="CHEBI:30616"/>
        <dbReference type="ChEBI" id="CHEBI:46858"/>
        <dbReference type="ChEBI" id="CHEBI:61978"/>
        <dbReference type="ChEBI" id="CHEBI:456216"/>
        <dbReference type="EC" id="2.7.10.2"/>
    </reaction>
</comment>
<dbReference type="InterPro" id="IPR000299">
    <property type="entry name" value="FERM_domain"/>
</dbReference>
<evidence type="ECO:0000256" key="1">
    <source>
        <dbReference type="ARBA" id="ARBA00004202"/>
    </source>
</evidence>
<dbReference type="GO" id="GO:0005925">
    <property type="term" value="C:focal adhesion"/>
    <property type="evidence" value="ECO:0007669"/>
    <property type="project" value="InterPro"/>
</dbReference>